<name>A0ABS3SIH1_9CELL</name>
<dbReference type="EMBL" id="JAGFBM010000007">
    <property type="protein sequence ID" value="MBO3085546.1"/>
    <property type="molecule type" value="Genomic_DNA"/>
</dbReference>
<dbReference type="Proteomes" id="UP000678317">
    <property type="component" value="Unassembled WGS sequence"/>
</dbReference>
<accession>A0ABS3SIH1</accession>
<dbReference type="InterPro" id="IPR012902">
    <property type="entry name" value="N_methyl_site"/>
</dbReference>
<keyword evidence="2" id="KW-0812">Transmembrane</keyword>
<evidence type="ECO:0000313" key="3">
    <source>
        <dbReference type="EMBL" id="MBO3085546.1"/>
    </source>
</evidence>
<feature type="region of interest" description="Disordered" evidence="1">
    <location>
        <begin position="181"/>
        <end position="218"/>
    </location>
</feature>
<proteinExistence type="predicted"/>
<dbReference type="PROSITE" id="PS00409">
    <property type="entry name" value="PROKAR_NTER_METHYL"/>
    <property type="match status" value="1"/>
</dbReference>
<keyword evidence="2" id="KW-1133">Transmembrane helix</keyword>
<protein>
    <recommendedName>
        <fullName evidence="5">Prepilin-type N-terminal cleavage/methylation domain-containing protein</fullName>
    </recommendedName>
</protein>
<dbReference type="RefSeq" id="WP_208213369.1">
    <property type="nucleotide sequence ID" value="NZ_CP074404.1"/>
</dbReference>
<feature type="transmembrane region" description="Helical" evidence="2">
    <location>
        <begin position="20"/>
        <end position="43"/>
    </location>
</feature>
<comment type="caution">
    <text evidence="3">The sequence shown here is derived from an EMBL/GenBank/DDBJ whole genome shotgun (WGS) entry which is preliminary data.</text>
</comment>
<keyword evidence="2" id="KW-0472">Membrane</keyword>
<feature type="compositionally biased region" description="Low complexity" evidence="1">
    <location>
        <begin position="181"/>
        <end position="191"/>
    </location>
</feature>
<keyword evidence="4" id="KW-1185">Reference proteome</keyword>
<gene>
    <name evidence="3" type="ORF">J4035_12955</name>
</gene>
<evidence type="ECO:0000256" key="2">
    <source>
        <dbReference type="SAM" id="Phobius"/>
    </source>
</evidence>
<evidence type="ECO:0000256" key="1">
    <source>
        <dbReference type="SAM" id="MobiDB-lite"/>
    </source>
</evidence>
<sequence>MRGILRRARSDERDSGITTIELIVAMGIFVSVVAIFLSGVVVMTNNAVRSTVTVNAGDRARLVLQRFDKQVRYADAVNLPGAGGGGRQYIEFRTPATVAKSGVTTCTQWRWDPATGVVAMRSWADGAGSLPSFVGVTTDLADAATAGYPFSVELASPLHPRQEVTVSLLFRGAEAAEVSSASSFVARNSSVESPSNIDGAPADGVSDNPVCAPAGFRP</sequence>
<evidence type="ECO:0000313" key="4">
    <source>
        <dbReference type="Proteomes" id="UP000678317"/>
    </source>
</evidence>
<reference evidence="3 4" key="1">
    <citation type="submission" date="2021-03" db="EMBL/GenBank/DDBJ databases">
        <title>novel species in genus Cellulomonas.</title>
        <authorList>
            <person name="Zhang G."/>
        </authorList>
    </citation>
    <scope>NUCLEOTIDE SEQUENCE [LARGE SCALE GENOMIC DNA]</scope>
    <source>
        <strain evidence="4">zg-ZUI188</strain>
    </source>
</reference>
<organism evidence="3 4">
    <name type="scientific">Cellulomonas fengjieae</name>
    <dbReference type="NCBI Taxonomy" id="2819978"/>
    <lineage>
        <taxon>Bacteria</taxon>
        <taxon>Bacillati</taxon>
        <taxon>Actinomycetota</taxon>
        <taxon>Actinomycetes</taxon>
        <taxon>Micrococcales</taxon>
        <taxon>Cellulomonadaceae</taxon>
        <taxon>Cellulomonas</taxon>
    </lineage>
</organism>
<evidence type="ECO:0008006" key="5">
    <source>
        <dbReference type="Google" id="ProtNLM"/>
    </source>
</evidence>